<comment type="subcellular location">
    <subcellularLocation>
        <location evidence="1">Cytoplasm</location>
        <location evidence="1">Cytoskeleton</location>
    </subcellularLocation>
</comment>
<evidence type="ECO:0000313" key="8">
    <source>
        <dbReference type="WBParaSite" id="Gr19_v10_g8646.t1"/>
    </source>
</evidence>
<dbReference type="GO" id="GO:0005869">
    <property type="term" value="C:dynactin complex"/>
    <property type="evidence" value="ECO:0007669"/>
    <property type="project" value="InterPro"/>
</dbReference>
<evidence type="ECO:0000256" key="4">
    <source>
        <dbReference type="ARBA" id="ARBA00022490"/>
    </source>
</evidence>
<sequence>MSSADLSSLATSSPTRTRLEIHPEATVVANCMLRGHIIIGPGTVIHPHAVIDSGEGCIEFGTNNIVEETAKIQNLNQSGTMRIGNDNLFEVGSVCLAKEVGDYNVFGIQSQVGADVQVTSGCQIGPRCAITTREVLQPMTGIHFQNNQRRIMCEKSSSLACQTDFLRKQLTKYADLIKNKEKTAIDKE</sequence>
<evidence type="ECO:0000313" key="7">
    <source>
        <dbReference type="Proteomes" id="UP000887572"/>
    </source>
</evidence>
<dbReference type="GO" id="GO:0070840">
    <property type="term" value="F:dynein complex binding"/>
    <property type="evidence" value="ECO:0007669"/>
    <property type="project" value="TreeGrafter"/>
</dbReference>
<comment type="similarity">
    <text evidence="2">Belongs to the dynactin subunits 5/6 family. Dynactin subunit 6 subfamily.</text>
</comment>
<dbReference type="SUPFAM" id="SSF51161">
    <property type="entry name" value="Trimeric LpxA-like enzymes"/>
    <property type="match status" value="1"/>
</dbReference>
<dbReference type="WBParaSite" id="Gr19_v10_g8646.t1">
    <property type="protein sequence ID" value="Gr19_v10_g8646.t1"/>
    <property type="gene ID" value="Gr19_v10_g8646"/>
</dbReference>
<keyword evidence="5" id="KW-0206">Cytoskeleton</keyword>
<dbReference type="AlphaFoldDB" id="A0A914I9X3"/>
<comment type="function">
    <text evidence="6">Part of the dynactin complex that activates the molecular motor dynein for ultra-processive transport along microtubules.</text>
</comment>
<evidence type="ECO:0000256" key="6">
    <source>
        <dbReference type="ARBA" id="ARBA00034687"/>
    </source>
</evidence>
<proteinExistence type="inferred from homology"/>
<reference evidence="8" key="1">
    <citation type="submission" date="2022-11" db="UniProtKB">
        <authorList>
            <consortium name="WormBaseParasite"/>
        </authorList>
    </citation>
    <scope>IDENTIFICATION</scope>
</reference>
<dbReference type="GO" id="GO:0007052">
    <property type="term" value="P:mitotic spindle organization"/>
    <property type="evidence" value="ECO:0007669"/>
    <property type="project" value="TreeGrafter"/>
</dbReference>
<keyword evidence="7" id="KW-1185">Reference proteome</keyword>
<dbReference type="PANTHER" id="PTHR13072">
    <property type="entry name" value="DYNACTIN 6"/>
    <property type="match status" value="1"/>
</dbReference>
<keyword evidence="4" id="KW-0963">Cytoplasm</keyword>
<evidence type="ECO:0000256" key="1">
    <source>
        <dbReference type="ARBA" id="ARBA00004245"/>
    </source>
</evidence>
<name>A0A914I9X3_GLORO</name>
<evidence type="ECO:0000256" key="5">
    <source>
        <dbReference type="ARBA" id="ARBA00023212"/>
    </source>
</evidence>
<dbReference type="InterPro" id="IPR027777">
    <property type="entry name" value="DCTN6"/>
</dbReference>
<evidence type="ECO:0000256" key="2">
    <source>
        <dbReference type="ARBA" id="ARBA00007719"/>
    </source>
</evidence>
<dbReference type="Proteomes" id="UP000887572">
    <property type="component" value="Unplaced"/>
</dbReference>
<dbReference type="PANTHER" id="PTHR13072:SF0">
    <property type="entry name" value="DYNACTIN SUBUNIT 6"/>
    <property type="match status" value="1"/>
</dbReference>
<protein>
    <recommendedName>
        <fullName evidence="3">Dynactin subunit 6</fullName>
    </recommendedName>
</protein>
<organism evidence="7 8">
    <name type="scientific">Globodera rostochiensis</name>
    <name type="common">Golden nematode worm</name>
    <name type="synonym">Heterodera rostochiensis</name>
    <dbReference type="NCBI Taxonomy" id="31243"/>
    <lineage>
        <taxon>Eukaryota</taxon>
        <taxon>Metazoa</taxon>
        <taxon>Ecdysozoa</taxon>
        <taxon>Nematoda</taxon>
        <taxon>Chromadorea</taxon>
        <taxon>Rhabditida</taxon>
        <taxon>Tylenchina</taxon>
        <taxon>Tylenchomorpha</taxon>
        <taxon>Tylenchoidea</taxon>
        <taxon>Heteroderidae</taxon>
        <taxon>Heteroderinae</taxon>
        <taxon>Globodera</taxon>
    </lineage>
</organism>
<evidence type="ECO:0000256" key="3">
    <source>
        <dbReference type="ARBA" id="ARBA00016573"/>
    </source>
</evidence>
<dbReference type="Gene3D" id="2.160.10.10">
    <property type="entry name" value="Hexapeptide repeat proteins"/>
    <property type="match status" value="1"/>
</dbReference>
<accession>A0A914I9X3</accession>
<dbReference type="InterPro" id="IPR011004">
    <property type="entry name" value="Trimer_LpxA-like_sf"/>
</dbReference>